<dbReference type="Proteomes" id="UP001196413">
    <property type="component" value="Unassembled WGS sequence"/>
</dbReference>
<name>A0AAD5QBR6_PARTN</name>
<proteinExistence type="predicted"/>
<evidence type="ECO:0000256" key="1">
    <source>
        <dbReference type="SAM" id="MobiDB-lite"/>
    </source>
</evidence>
<evidence type="ECO:0000313" key="3">
    <source>
        <dbReference type="Proteomes" id="UP001196413"/>
    </source>
</evidence>
<gene>
    <name evidence="2" type="ORF">KIN20_000747</name>
</gene>
<protein>
    <submittedName>
        <fullName evidence="2">Uncharacterized protein</fullName>
    </submittedName>
</protein>
<accession>A0AAD5QBR6</accession>
<comment type="caution">
    <text evidence="2">The sequence shown here is derived from an EMBL/GenBank/DDBJ whole genome shotgun (WGS) entry which is preliminary data.</text>
</comment>
<sequence>MAGNLESTVSSTKTEKKTKKKKKSETVREAYEEASGVCTPSNPNWDSGVSPKVSHCPGLLNMKLCSNSDINVDFTSSSSIGSDDLVVTVELCVSVTGRRRLKDIEANVVDTMYVQMVRDKPGSLLRTTLAPGETGELRLYLAVGSIRFHKLFAER</sequence>
<reference evidence="2" key="1">
    <citation type="submission" date="2021-06" db="EMBL/GenBank/DDBJ databases">
        <title>Parelaphostrongylus tenuis whole genome reference sequence.</title>
        <authorList>
            <person name="Garwood T.J."/>
            <person name="Larsen P.A."/>
            <person name="Fountain-Jones N.M."/>
            <person name="Garbe J.R."/>
            <person name="Macchietto M.G."/>
            <person name="Kania S.A."/>
            <person name="Gerhold R.W."/>
            <person name="Richards J.E."/>
            <person name="Wolf T.M."/>
        </authorList>
    </citation>
    <scope>NUCLEOTIDE SEQUENCE</scope>
    <source>
        <strain evidence="2">MNPRO001-30</strain>
        <tissue evidence="2">Meninges</tissue>
    </source>
</reference>
<feature type="compositionally biased region" description="Low complexity" evidence="1">
    <location>
        <begin position="1"/>
        <end position="12"/>
    </location>
</feature>
<feature type="region of interest" description="Disordered" evidence="1">
    <location>
        <begin position="1"/>
        <end position="38"/>
    </location>
</feature>
<evidence type="ECO:0000313" key="2">
    <source>
        <dbReference type="EMBL" id="KAJ1346063.1"/>
    </source>
</evidence>
<organism evidence="2 3">
    <name type="scientific">Parelaphostrongylus tenuis</name>
    <name type="common">Meningeal worm</name>
    <dbReference type="NCBI Taxonomy" id="148309"/>
    <lineage>
        <taxon>Eukaryota</taxon>
        <taxon>Metazoa</taxon>
        <taxon>Ecdysozoa</taxon>
        <taxon>Nematoda</taxon>
        <taxon>Chromadorea</taxon>
        <taxon>Rhabditida</taxon>
        <taxon>Rhabditina</taxon>
        <taxon>Rhabditomorpha</taxon>
        <taxon>Strongyloidea</taxon>
        <taxon>Metastrongylidae</taxon>
        <taxon>Parelaphostrongylus</taxon>
    </lineage>
</organism>
<dbReference type="AlphaFoldDB" id="A0AAD5QBR6"/>
<dbReference type="EMBL" id="JAHQIW010000107">
    <property type="protein sequence ID" value="KAJ1346063.1"/>
    <property type="molecule type" value="Genomic_DNA"/>
</dbReference>
<keyword evidence="3" id="KW-1185">Reference proteome</keyword>